<evidence type="ECO:0000256" key="3">
    <source>
        <dbReference type="ARBA" id="ARBA00022490"/>
    </source>
</evidence>
<gene>
    <name evidence="7" type="ORF">HPP92_014515</name>
    <name evidence="6" type="ORF">HPP92_014948</name>
</gene>
<dbReference type="PANTHER" id="PTHR13105">
    <property type="entry name" value="MYELOID LEUKEMIA FACTOR"/>
    <property type="match status" value="1"/>
</dbReference>
<comment type="subcellular location">
    <subcellularLocation>
        <location evidence="1">Cytoplasm</location>
    </subcellularLocation>
</comment>
<protein>
    <recommendedName>
        <fullName evidence="10">Glycine-rich protein</fullName>
    </recommendedName>
</protein>
<accession>A0A835QLK5</accession>
<dbReference type="InterPro" id="IPR019376">
    <property type="entry name" value="Myeloid_leukemia_factor"/>
</dbReference>
<evidence type="ECO:0000256" key="4">
    <source>
        <dbReference type="ARBA" id="ARBA00022553"/>
    </source>
</evidence>
<evidence type="ECO:0000256" key="2">
    <source>
        <dbReference type="ARBA" id="ARBA00008332"/>
    </source>
</evidence>
<keyword evidence="3" id="KW-0963">Cytoplasm</keyword>
<evidence type="ECO:0000313" key="6">
    <source>
        <dbReference type="EMBL" id="KAG0473091.1"/>
    </source>
</evidence>
<evidence type="ECO:0000313" key="9">
    <source>
        <dbReference type="Proteomes" id="UP000639772"/>
    </source>
</evidence>
<proteinExistence type="inferred from homology"/>
<evidence type="ECO:0008006" key="10">
    <source>
        <dbReference type="Google" id="ProtNLM"/>
    </source>
</evidence>
<dbReference type="Pfam" id="PF10248">
    <property type="entry name" value="Mlf1IP"/>
    <property type="match status" value="1"/>
</dbReference>
<dbReference type="EMBL" id="JADCNM010000007">
    <property type="protein sequence ID" value="KAG0474829.1"/>
    <property type="molecule type" value="Genomic_DNA"/>
</dbReference>
<name>A0A835QLK5_VANPL</name>
<reference evidence="8 9" key="1">
    <citation type="journal article" date="2020" name="Nat. Food">
        <title>A phased Vanilla planifolia genome enables genetic improvement of flavour and production.</title>
        <authorList>
            <person name="Hasing T."/>
            <person name="Tang H."/>
            <person name="Brym M."/>
            <person name="Khazi F."/>
            <person name="Huang T."/>
            <person name="Chambers A.H."/>
        </authorList>
    </citation>
    <scope>NUCLEOTIDE SEQUENCE [LARGE SCALE GENOMIC DNA]</scope>
    <source>
        <tissue evidence="7">Leaf</tissue>
    </source>
</reference>
<comment type="caution">
    <text evidence="7">The sequence shown here is derived from an EMBL/GenBank/DDBJ whole genome shotgun (WGS) entry which is preliminary data.</text>
</comment>
<evidence type="ECO:0000313" key="8">
    <source>
        <dbReference type="Proteomes" id="UP000636800"/>
    </source>
</evidence>
<feature type="compositionally biased region" description="Acidic residues" evidence="5">
    <location>
        <begin position="110"/>
        <end position="119"/>
    </location>
</feature>
<dbReference type="EMBL" id="JADCNL010000007">
    <property type="protein sequence ID" value="KAG0473091.1"/>
    <property type="molecule type" value="Genomic_DNA"/>
</dbReference>
<evidence type="ECO:0000313" key="7">
    <source>
        <dbReference type="EMBL" id="KAG0474829.1"/>
    </source>
</evidence>
<dbReference type="GO" id="GO:0005737">
    <property type="term" value="C:cytoplasm"/>
    <property type="evidence" value="ECO:0007669"/>
    <property type="project" value="UniProtKB-SubCell"/>
</dbReference>
<organism evidence="7 9">
    <name type="scientific">Vanilla planifolia</name>
    <name type="common">Vanilla</name>
    <dbReference type="NCBI Taxonomy" id="51239"/>
    <lineage>
        <taxon>Eukaryota</taxon>
        <taxon>Viridiplantae</taxon>
        <taxon>Streptophyta</taxon>
        <taxon>Embryophyta</taxon>
        <taxon>Tracheophyta</taxon>
        <taxon>Spermatophyta</taxon>
        <taxon>Magnoliopsida</taxon>
        <taxon>Liliopsida</taxon>
        <taxon>Asparagales</taxon>
        <taxon>Orchidaceae</taxon>
        <taxon>Vanilloideae</taxon>
        <taxon>Vanilleae</taxon>
        <taxon>Vanilla</taxon>
    </lineage>
</organism>
<dbReference type="Proteomes" id="UP000636800">
    <property type="component" value="Chromosome 7"/>
</dbReference>
<keyword evidence="8" id="KW-1185">Reference proteome</keyword>
<dbReference type="AlphaFoldDB" id="A0A835QLK5"/>
<dbReference type="OrthoDB" id="8707547at2759"/>
<sequence>MQRGRGTGGDFFGFGDPFGGFGGFGGFSGFGGVGRPVSLMSSFFGGRDPFDDPFFTRPFESMMGPGLFGGSLFGAPGMSAPRNATYGGFLEHEPSRPNKSNGPIIKELSSDGEEHEEEDQNTREKMGNPRKHSRTGKEPYVVEPDEDVEDKKIKHVHDLNQFNRASARRPQNNSFFFQSSTVSYGGPNGSYYTSSTTRRGGGDGVILEENKEADSTTGKASHRVSRGIHSKGHSVTRKLNSDGSVDTLQALHNLNEDELTGFEETWNDKARDFLPEWRPALDSGSIGVQGNNRHRRMALPSTAAPFADNKQSNVNNRSGRMDPHARPYIAANRRFH</sequence>
<dbReference type="Proteomes" id="UP000639772">
    <property type="component" value="Chromosome 7"/>
</dbReference>
<evidence type="ECO:0000256" key="1">
    <source>
        <dbReference type="ARBA" id="ARBA00004496"/>
    </source>
</evidence>
<comment type="similarity">
    <text evidence="2">Belongs to the MLF family.</text>
</comment>
<evidence type="ECO:0000256" key="5">
    <source>
        <dbReference type="SAM" id="MobiDB-lite"/>
    </source>
</evidence>
<feature type="region of interest" description="Disordered" evidence="5">
    <location>
        <begin position="85"/>
        <end position="148"/>
    </location>
</feature>
<keyword evidence="4" id="KW-0597">Phosphoprotein</keyword>